<evidence type="ECO:0000256" key="2">
    <source>
        <dbReference type="ARBA" id="ARBA00006490"/>
    </source>
</evidence>
<dbReference type="Gene3D" id="3.40.640.10">
    <property type="entry name" value="Type I PLP-dependent aspartate aminotransferase-like (Major domain)"/>
    <property type="match status" value="1"/>
</dbReference>
<protein>
    <submittedName>
        <fullName evidence="6">IscS subfamily cysteine desulfurase</fullName>
        <ecNumber evidence="6">2.8.1.7</ecNumber>
    </submittedName>
</protein>
<dbReference type="EC" id="2.8.1.7" evidence="6"/>
<comment type="catalytic activity">
    <reaction evidence="4">
        <text>(sulfur carrier)-H + L-cysteine = (sulfur carrier)-SH + L-alanine</text>
        <dbReference type="Rhea" id="RHEA:43892"/>
        <dbReference type="Rhea" id="RHEA-COMP:14737"/>
        <dbReference type="Rhea" id="RHEA-COMP:14739"/>
        <dbReference type="ChEBI" id="CHEBI:29917"/>
        <dbReference type="ChEBI" id="CHEBI:35235"/>
        <dbReference type="ChEBI" id="CHEBI:57972"/>
        <dbReference type="ChEBI" id="CHEBI:64428"/>
        <dbReference type="EC" id="2.8.1.7"/>
    </reaction>
</comment>
<evidence type="ECO:0000313" key="6">
    <source>
        <dbReference type="EMBL" id="PZP53260.1"/>
    </source>
</evidence>
<evidence type="ECO:0000256" key="1">
    <source>
        <dbReference type="ARBA" id="ARBA00001933"/>
    </source>
</evidence>
<dbReference type="InterPro" id="IPR015422">
    <property type="entry name" value="PyrdxlP-dep_Trfase_small"/>
</dbReference>
<dbReference type="PANTHER" id="PTHR11601">
    <property type="entry name" value="CYSTEINE DESULFURYLASE FAMILY MEMBER"/>
    <property type="match status" value="1"/>
</dbReference>
<name>A0A2W5FHR2_9BACT</name>
<dbReference type="EMBL" id="QFOT01000189">
    <property type="protein sequence ID" value="PZP53260.1"/>
    <property type="molecule type" value="Genomic_DNA"/>
</dbReference>
<proteinExistence type="inferred from homology"/>
<keyword evidence="6" id="KW-0808">Transferase</keyword>
<organism evidence="6 7">
    <name type="scientific">Micavibrio aeruginosavorus</name>
    <dbReference type="NCBI Taxonomy" id="349221"/>
    <lineage>
        <taxon>Bacteria</taxon>
        <taxon>Pseudomonadati</taxon>
        <taxon>Bdellovibrionota</taxon>
        <taxon>Bdellovibrionia</taxon>
        <taxon>Bdellovibrionales</taxon>
        <taxon>Pseudobdellovibrionaceae</taxon>
        <taxon>Micavibrio</taxon>
    </lineage>
</organism>
<evidence type="ECO:0000256" key="3">
    <source>
        <dbReference type="ARBA" id="ARBA00022898"/>
    </source>
</evidence>
<dbReference type="InterPro" id="IPR015421">
    <property type="entry name" value="PyrdxlP-dep_Trfase_major"/>
</dbReference>
<dbReference type="AlphaFoldDB" id="A0A2W5FHR2"/>
<dbReference type="PANTHER" id="PTHR11601:SF34">
    <property type="entry name" value="CYSTEINE DESULFURASE"/>
    <property type="match status" value="1"/>
</dbReference>
<dbReference type="Gene3D" id="3.90.1150.10">
    <property type="entry name" value="Aspartate Aminotransferase, domain 1"/>
    <property type="match status" value="1"/>
</dbReference>
<accession>A0A2W5FHR2</accession>
<gene>
    <name evidence="6" type="ORF">DI586_11250</name>
</gene>
<keyword evidence="3" id="KW-0663">Pyridoxal phosphate</keyword>
<comment type="caution">
    <text evidence="6">The sequence shown here is derived from an EMBL/GenBank/DDBJ whole genome shotgun (WGS) entry which is preliminary data.</text>
</comment>
<reference evidence="6 7" key="1">
    <citation type="submission" date="2017-08" db="EMBL/GenBank/DDBJ databases">
        <title>Infants hospitalized years apart are colonized by the same room-sourced microbial strains.</title>
        <authorList>
            <person name="Brooks B."/>
            <person name="Olm M.R."/>
            <person name="Firek B.A."/>
            <person name="Baker R."/>
            <person name="Thomas B.C."/>
            <person name="Morowitz M.J."/>
            <person name="Banfield J.F."/>
        </authorList>
    </citation>
    <scope>NUCLEOTIDE SEQUENCE [LARGE SCALE GENOMIC DNA]</scope>
    <source>
        <strain evidence="6">S2_006_000_R2_64</strain>
    </source>
</reference>
<dbReference type="InterPro" id="IPR000192">
    <property type="entry name" value="Aminotrans_V_dom"/>
</dbReference>
<dbReference type="SUPFAM" id="SSF53383">
    <property type="entry name" value="PLP-dependent transferases"/>
    <property type="match status" value="1"/>
</dbReference>
<dbReference type="Proteomes" id="UP000249739">
    <property type="component" value="Unassembled WGS sequence"/>
</dbReference>
<dbReference type="Pfam" id="PF00266">
    <property type="entry name" value="Aminotran_5"/>
    <property type="match status" value="1"/>
</dbReference>
<evidence type="ECO:0000259" key="5">
    <source>
        <dbReference type="Pfam" id="PF00266"/>
    </source>
</evidence>
<feature type="domain" description="Aminotransferase class V" evidence="5">
    <location>
        <begin position="6"/>
        <end position="104"/>
    </location>
</feature>
<comment type="cofactor">
    <cofactor evidence="1">
        <name>pyridoxal 5'-phosphate</name>
        <dbReference type="ChEBI" id="CHEBI:597326"/>
    </cofactor>
</comment>
<evidence type="ECO:0000313" key="7">
    <source>
        <dbReference type="Proteomes" id="UP000249739"/>
    </source>
</evidence>
<feature type="non-terminal residue" evidence="6">
    <location>
        <position position="105"/>
    </location>
</feature>
<dbReference type="InterPro" id="IPR015424">
    <property type="entry name" value="PyrdxlP-dep_Trfase"/>
</dbReference>
<evidence type="ECO:0000256" key="4">
    <source>
        <dbReference type="ARBA" id="ARBA00050776"/>
    </source>
</evidence>
<comment type="similarity">
    <text evidence="2">Belongs to the class-V pyridoxal-phosphate-dependent aminotransferase family. NifS/IscS subfamily.</text>
</comment>
<sequence>MNKKPIYLDYQASTPVDPRVFEAMRPYFSDVFGNPHSSSHKFGWTSHKAVFDARNQVSKFINADADEIIFTSGATEANNLALLGLDPFLKSKGKNKIIISSFEHP</sequence>
<dbReference type="GO" id="GO:0031071">
    <property type="term" value="F:cysteine desulfurase activity"/>
    <property type="evidence" value="ECO:0007669"/>
    <property type="project" value="UniProtKB-EC"/>
</dbReference>